<dbReference type="GO" id="GO:0004165">
    <property type="term" value="F:delta(3)-delta(2)-enoyl-CoA isomerase activity"/>
    <property type="evidence" value="ECO:0007669"/>
    <property type="project" value="UniProtKB-ARBA"/>
</dbReference>
<name>A0A3M0CT83_9PROT</name>
<dbReference type="RefSeq" id="WP_121936891.1">
    <property type="nucleotide sequence ID" value="NZ_REFR01000002.1"/>
</dbReference>
<dbReference type="InParanoid" id="A0A3M0CT83"/>
<keyword evidence="6" id="KW-1185">Reference proteome</keyword>
<dbReference type="SUPFAM" id="SSF52096">
    <property type="entry name" value="ClpP/crotonase"/>
    <property type="match status" value="1"/>
</dbReference>
<gene>
    <name evidence="5" type="ORF">BXY39_0101</name>
</gene>
<keyword evidence="4" id="KW-0413">Isomerase</keyword>
<dbReference type="Gene3D" id="1.10.12.10">
    <property type="entry name" value="Lyase 2-enoyl-coa Hydratase, Chain A, domain 2"/>
    <property type="match status" value="1"/>
</dbReference>
<dbReference type="Gene3D" id="3.90.226.10">
    <property type="entry name" value="2-enoyl-CoA Hydratase, Chain A, domain 1"/>
    <property type="match status" value="1"/>
</dbReference>
<dbReference type="OrthoDB" id="7619812at2"/>
<dbReference type="PANTHER" id="PTHR43684:SF1">
    <property type="entry name" value="ENOYL-COA DELTA ISOMERASE 2"/>
    <property type="match status" value="1"/>
</dbReference>
<dbReference type="Pfam" id="PF00378">
    <property type="entry name" value="ECH_1"/>
    <property type="match status" value="1"/>
</dbReference>
<evidence type="ECO:0000256" key="4">
    <source>
        <dbReference type="ARBA" id="ARBA00023235"/>
    </source>
</evidence>
<evidence type="ECO:0000256" key="3">
    <source>
        <dbReference type="ARBA" id="ARBA00023140"/>
    </source>
</evidence>
<dbReference type="InterPro" id="IPR029045">
    <property type="entry name" value="ClpP/crotonase-like_dom_sf"/>
</dbReference>
<sequence length="252" mass="26646">MSDTILVVPDNHVLTLTLNRPDKKNALTHAMYDRLASEIAAAQTNDAIRCVVITGTGDMFTSGNDLMDFRNSPPLGQDTPVSRFLSAISTAEKPLIAAVNGLAVGVGLTMLLHCDLVIASETAGFKAPFVDLALVPEAASSLLLPQRVGHAWANDIFLTGRTVTAEEALRLGIVSRIVTQDALAGETASLAAALSAKAPAAVKATKSLMKSANDQVPARMAEESALFVRQLQSAEFMEAVSAFMEKRPPKFG</sequence>
<dbReference type="InterPro" id="IPR001753">
    <property type="entry name" value="Enoyl-CoA_hydra/iso"/>
</dbReference>
<dbReference type="CDD" id="cd06558">
    <property type="entry name" value="crotonase-like"/>
    <property type="match status" value="1"/>
</dbReference>
<organism evidence="5 6">
    <name type="scientific">Eilatimonas milleporae</name>
    <dbReference type="NCBI Taxonomy" id="911205"/>
    <lineage>
        <taxon>Bacteria</taxon>
        <taxon>Pseudomonadati</taxon>
        <taxon>Pseudomonadota</taxon>
        <taxon>Alphaproteobacteria</taxon>
        <taxon>Kordiimonadales</taxon>
        <taxon>Kordiimonadaceae</taxon>
        <taxon>Eilatimonas</taxon>
    </lineage>
</organism>
<comment type="subcellular location">
    <subcellularLocation>
        <location evidence="1">Peroxisome</location>
    </subcellularLocation>
</comment>
<dbReference type="EMBL" id="REFR01000002">
    <property type="protein sequence ID" value="RMB12678.1"/>
    <property type="molecule type" value="Genomic_DNA"/>
</dbReference>
<dbReference type="AlphaFoldDB" id="A0A3M0CT83"/>
<dbReference type="PANTHER" id="PTHR43684">
    <property type="match status" value="1"/>
</dbReference>
<dbReference type="InterPro" id="IPR051053">
    <property type="entry name" value="ECH/Chromodomain_protein"/>
</dbReference>
<evidence type="ECO:0000313" key="5">
    <source>
        <dbReference type="EMBL" id="RMB12678.1"/>
    </source>
</evidence>
<dbReference type="Proteomes" id="UP000271227">
    <property type="component" value="Unassembled WGS sequence"/>
</dbReference>
<keyword evidence="3" id="KW-0576">Peroxisome</keyword>
<dbReference type="InterPro" id="IPR014748">
    <property type="entry name" value="Enoyl-CoA_hydra_C"/>
</dbReference>
<evidence type="ECO:0000256" key="2">
    <source>
        <dbReference type="ARBA" id="ARBA00005254"/>
    </source>
</evidence>
<comment type="similarity">
    <text evidence="2">Belongs to the enoyl-CoA hydratase/isomerase family.</text>
</comment>
<protein>
    <submittedName>
        <fullName evidence="5">Enoyl-CoA hydratase/carnithine racemase</fullName>
    </submittedName>
</protein>
<evidence type="ECO:0000313" key="6">
    <source>
        <dbReference type="Proteomes" id="UP000271227"/>
    </source>
</evidence>
<reference evidence="5 6" key="1">
    <citation type="submission" date="2018-10" db="EMBL/GenBank/DDBJ databases">
        <title>Genomic Encyclopedia of Archaeal and Bacterial Type Strains, Phase II (KMG-II): from individual species to whole genera.</title>
        <authorList>
            <person name="Goeker M."/>
        </authorList>
    </citation>
    <scope>NUCLEOTIDE SEQUENCE [LARGE SCALE GENOMIC DNA]</scope>
    <source>
        <strain evidence="5 6">DSM 25217</strain>
    </source>
</reference>
<evidence type="ECO:0000256" key="1">
    <source>
        <dbReference type="ARBA" id="ARBA00004275"/>
    </source>
</evidence>
<proteinExistence type="inferred from homology"/>
<comment type="caution">
    <text evidence="5">The sequence shown here is derived from an EMBL/GenBank/DDBJ whole genome shotgun (WGS) entry which is preliminary data.</text>
</comment>
<accession>A0A3M0CT83</accession>